<proteinExistence type="predicted"/>
<name>A0ABN3HUM4_9ACTN</name>
<protein>
    <submittedName>
        <fullName evidence="2">Uncharacterized protein</fullName>
    </submittedName>
</protein>
<feature type="compositionally biased region" description="Low complexity" evidence="1">
    <location>
        <begin position="1"/>
        <end position="10"/>
    </location>
</feature>
<reference evidence="2 3" key="1">
    <citation type="journal article" date="2019" name="Int. J. Syst. Evol. Microbiol.">
        <title>The Global Catalogue of Microorganisms (GCM) 10K type strain sequencing project: providing services to taxonomists for standard genome sequencing and annotation.</title>
        <authorList>
            <consortium name="The Broad Institute Genomics Platform"/>
            <consortium name="The Broad Institute Genome Sequencing Center for Infectious Disease"/>
            <person name="Wu L."/>
            <person name="Ma J."/>
        </authorList>
    </citation>
    <scope>NUCLEOTIDE SEQUENCE [LARGE SCALE GENOMIC DNA]</scope>
    <source>
        <strain evidence="2 3">JCM 4358</strain>
    </source>
</reference>
<evidence type="ECO:0000256" key="1">
    <source>
        <dbReference type="SAM" id="MobiDB-lite"/>
    </source>
</evidence>
<gene>
    <name evidence="2" type="ORF">GCM10010255_15080</name>
</gene>
<feature type="compositionally biased region" description="Low complexity" evidence="1">
    <location>
        <begin position="79"/>
        <end position="88"/>
    </location>
</feature>
<evidence type="ECO:0000313" key="2">
    <source>
        <dbReference type="EMBL" id="GAA2388142.1"/>
    </source>
</evidence>
<organism evidence="2 3">
    <name type="scientific">Streptomyces coeruleofuscus</name>
    <dbReference type="NCBI Taxonomy" id="66879"/>
    <lineage>
        <taxon>Bacteria</taxon>
        <taxon>Bacillati</taxon>
        <taxon>Actinomycetota</taxon>
        <taxon>Actinomycetes</taxon>
        <taxon>Kitasatosporales</taxon>
        <taxon>Streptomycetaceae</taxon>
        <taxon>Streptomyces</taxon>
    </lineage>
</organism>
<feature type="region of interest" description="Disordered" evidence="1">
    <location>
        <begin position="110"/>
        <end position="132"/>
    </location>
</feature>
<feature type="region of interest" description="Disordered" evidence="1">
    <location>
        <begin position="61"/>
        <end position="88"/>
    </location>
</feature>
<evidence type="ECO:0000313" key="3">
    <source>
        <dbReference type="Proteomes" id="UP001499986"/>
    </source>
</evidence>
<sequence>MLWSRGRAGRTPGGPSGPGGRLPVRRWSDLGTGTEDDLTVIRTAHFSPSPPTAAVFRIEAGRSCPRRRTPGPSSRFSGPATAPAPVPAAERMLRLHDTSAEPTDLVAGAGERAAVQGRQNRQGLSVKQSSKL</sequence>
<feature type="compositionally biased region" description="Polar residues" evidence="1">
    <location>
        <begin position="117"/>
        <end position="132"/>
    </location>
</feature>
<dbReference type="Proteomes" id="UP001499986">
    <property type="component" value="Unassembled WGS sequence"/>
</dbReference>
<feature type="compositionally biased region" description="Gly residues" evidence="1">
    <location>
        <begin position="11"/>
        <end position="20"/>
    </location>
</feature>
<accession>A0ABN3HUM4</accession>
<feature type="region of interest" description="Disordered" evidence="1">
    <location>
        <begin position="1"/>
        <end position="35"/>
    </location>
</feature>
<dbReference type="EMBL" id="BAAASE010000002">
    <property type="protein sequence ID" value="GAA2388142.1"/>
    <property type="molecule type" value="Genomic_DNA"/>
</dbReference>
<comment type="caution">
    <text evidence="2">The sequence shown here is derived from an EMBL/GenBank/DDBJ whole genome shotgun (WGS) entry which is preliminary data.</text>
</comment>
<keyword evidence="3" id="KW-1185">Reference proteome</keyword>